<dbReference type="GO" id="GO:0006465">
    <property type="term" value="P:signal peptide processing"/>
    <property type="evidence" value="ECO:0007669"/>
    <property type="project" value="TreeGrafter"/>
</dbReference>
<reference evidence="10 11" key="1">
    <citation type="submission" date="2019-08" db="EMBL/GenBank/DDBJ databases">
        <title>Bacillus genomes from the desert of Cuatro Cienegas, Coahuila.</title>
        <authorList>
            <person name="Olmedo-Alvarez G."/>
        </authorList>
    </citation>
    <scope>NUCLEOTIDE SEQUENCE [LARGE SCALE GENOMIC DNA]</scope>
    <source>
        <strain evidence="10 11">CH128b_4D</strain>
    </source>
</reference>
<evidence type="ECO:0000259" key="8">
    <source>
        <dbReference type="Pfam" id="PF01478"/>
    </source>
</evidence>
<accession>A0A5D4MHR7</accession>
<keyword evidence="3" id="KW-1003">Cell membrane</keyword>
<dbReference type="InterPro" id="IPR050882">
    <property type="entry name" value="Prepilin_peptidase/N-MTase"/>
</dbReference>
<dbReference type="GO" id="GO:0005886">
    <property type="term" value="C:plasma membrane"/>
    <property type="evidence" value="ECO:0007669"/>
    <property type="project" value="UniProtKB-SubCell"/>
</dbReference>
<protein>
    <submittedName>
        <fullName evidence="10">Prepilin peptidase</fullName>
    </submittedName>
</protein>
<feature type="transmembrane region" description="Helical" evidence="7">
    <location>
        <begin position="146"/>
        <end position="163"/>
    </location>
</feature>
<sequence>MNLIILLYGLLLGSFYNVVGLRVPLNQSIVKPRSSCPGCGHTLTALELIPVLSYIIQGGKCSRCRERISPLYPLVEASTAILFLISYSIIGWEPELIVALTLVSLFIIIFVSDIKYMIIPDKVLLFFSGLFLLERIFIPLDPWWNSLVGSAIGFSLLLLIAVISKGGMGGGDIKLYALIGFVMGVGPVLLAFFLATLLGAVIGIIGLAAGFFQRKKPIPFGPFIAAGALISYFYYDSIIDWYLSLLMGF</sequence>
<dbReference type="Pfam" id="PF01478">
    <property type="entry name" value="Peptidase_A24"/>
    <property type="match status" value="1"/>
</dbReference>
<dbReference type="PANTHER" id="PTHR30487:SF0">
    <property type="entry name" value="PREPILIN LEADER PEPTIDASE_N-METHYLTRANSFERASE-RELATED"/>
    <property type="match status" value="1"/>
</dbReference>
<evidence type="ECO:0000256" key="4">
    <source>
        <dbReference type="ARBA" id="ARBA00022692"/>
    </source>
</evidence>
<name>A0A5D4MHR7_9BACI</name>
<dbReference type="InterPro" id="IPR010627">
    <property type="entry name" value="Prepilin_pept_A24_N"/>
</dbReference>
<dbReference type="Gene3D" id="1.20.120.1220">
    <property type="match status" value="1"/>
</dbReference>
<evidence type="ECO:0000256" key="2">
    <source>
        <dbReference type="ARBA" id="ARBA00005801"/>
    </source>
</evidence>
<comment type="similarity">
    <text evidence="2">Belongs to the peptidase A24 family.</text>
</comment>
<keyword evidence="5 7" id="KW-1133">Transmembrane helix</keyword>
<keyword evidence="6 7" id="KW-0472">Membrane</keyword>
<comment type="caution">
    <text evidence="10">The sequence shown here is derived from an EMBL/GenBank/DDBJ whole genome shotgun (WGS) entry which is preliminary data.</text>
</comment>
<feature type="domain" description="Prepilin type IV endopeptidase peptidase" evidence="8">
    <location>
        <begin position="101"/>
        <end position="204"/>
    </location>
</feature>
<dbReference type="PANTHER" id="PTHR30487">
    <property type="entry name" value="TYPE 4 PREPILIN-LIKE PROTEINS LEADER PEPTIDE-PROCESSING ENZYME"/>
    <property type="match status" value="1"/>
</dbReference>
<evidence type="ECO:0000256" key="7">
    <source>
        <dbReference type="SAM" id="Phobius"/>
    </source>
</evidence>
<dbReference type="Proteomes" id="UP000325182">
    <property type="component" value="Unassembled WGS sequence"/>
</dbReference>
<feature type="transmembrane region" description="Helical" evidence="7">
    <location>
        <begin position="175"/>
        <end position="208"/>
    </location>
</feature>
<dbReference type="RefSeq" id="WP_148953196.1">
    <property type="nucleotide sequence ID" value="NZ_VTEG01000002.1"/>
</dbReference>
<evidence type="ECO:0000256" key="6">
    <source>
        <dbReference type="ARBA" id="ARBA00023136"/>
    </source>
</evidence>
<feature type="transmembrane region" description="Helical" evidence="7">
    <location>
        <begin position="96"/>
        <end position="116"/>
    </location>
</feature>
<comment type="subcellular location">
    <subcellularLocation>
        <location evidence="1">Cell membrane</location>
        <topology evidence="1">Multi-pass membrane protein</topology>
    </subcellularLocation>
</comment>
<feature type="transmembrane region" description="Helical" evidence="7">
    <location>
        <begin position="220"/>
        <end position="243"/>
    </location>
</feature>
<dbReference type="InterPro" id="IPR000045">
    <property type="entry name" value="Prepilin_IV_endopep_pep"/>
</dbReference>
<dbReference type="GO" id="GO:0004190">
    <property type="term" value="F:aspartic-type endopeptidase activity"/>
    <property type="evidence" value="ECO:0007669"/>
    <property type="project" value="InterPro"/>
</dbReference>
<evidence type="ECO:0000256" key="3">
    <source>
        <dbReference type="ARBA" id="ARBA00022475"/>
    </source>
</evidence>
<feature type="transmembrane region" description="Helical" evidence="7">
    <location>
        <begin position="71"/>
        <end position="90"/>
    </location>
</feature>
<proteinExistence type="inferred from homology"/>
<gene>
    <name evidence="10" type="ORF">FZC84_05360</name>
</gene>
<feature type="domain" description="Prepilin peptidase A24 N-terminal" evidence="9">
    <location>
        <begin position="7"/>
        <end position="87"/>
    </location>
</feature>
<dbReference type="AlphaFoldDB" id="A0A5D4MHR7"/>
<dbReference type="EMBL" id="VTEG01000002">
    <property type="protein sequence ID" value="TYS00919.1"/>
    <property type="molecule type" value="Genomic_DNA"/>
</dbReference>
<evidence type="ECO:0000256" key="1">
    <source>
        <dbReference type="ARBA" id="ARBA00004651"/>
    </source>
</evidence>
<evidence type="ECO:0000256" key="5">
    <source>
        <dbReference type="ARBA" id="ARBA00022989"/>
    </source>
</evidence>
<evidence type="ECO:0000313" key="10">
    <source>
        <dbReference type="EMBL" id="TYS00919.1"/>
    </source>
</evidence>
<dbReference type="Pfam" id="PF06750">
    <property type="entry name" value="A24_N_bact"/>
    <property type="match status" value="1"/>
</dbReference>
<evidence type="ECO:0000259" key="9">
    <source>
        <dbReference type="Pfam" id="PF06750"/>
    </source>
</evidence>
<feature type="transmembrane region" description="Helical" evidence="7">
    <location>
        <begin position="6"/>
        <end position="25"/>
    </location>
</feature>
<evidence type="ECO:0000313" key="11">
    <source>
        <dbReference type="Proteomes" id="UP000325182"/>
    </source>
</evidence>
<organism evidence="10 11">
    <name type="scientific">Rossellomorea vietnamensis</name>
    <dbReference type="NCBI Taxonomy" id="218284"/>
    <lineage>
        <taxon>Bacteria</taxon>
        <taxon>Bacillati</taxon>
        <taxon>Bacillota</taxon>
        <taxon>Bacilli</taxon>
        <taxon>Bacillales</taxon>
        <taxon>Bacillaceae</taxon>
        <taxon>Rossellomorea</taxon>
    </lineage>
</organism>
<keyword evidence="4 7" id="KW-0812">Transmembrane</keyword>